<evidence type="ECO:0000313" key="9">
    <source>
        <dbReference type="EMBL" id="TCL02135.1"/>
    </source>
</evidence>
<feature type="transmembrane region" description="Helical" evidence="8">
    <location>
        <begin position="221"/>
        <end position="254"/>
    </location>
</feature>
<dbReference type="EMBL" id="SJOI01000001">
    <property type="protein sequence ID" value="TCL02135.1"/>
    <property type="molecule type" value="Genomic_DNA"/>
</dbReference>
<dbReference type="PANTHER" id="PTHR30472:SF27">
    <property type="entry name" value="PETROBACTIN IMPORT SYSTEM PERMEASE PROTEIN YCLN"/>
    <property type="match status" value="1"/>
</dbReference>
<keyword evidence="7 8" id="KW-0472">Membrane</keyword>
<dbReference type="PANTHER" id="PTHR30472">
    <property type="entry name" value="FERRIC ENTEROBACTIN TRANSPORT SYSTEM PERMEASE PROTEIN"/>
    <property type="match status" value="1"/>
</dbReference>
<evidence type="ECO:0000313" key="10">
    <source>
        <dbReference type="Proteomes" id="UP000294555"/>
    </source>
</evidence>
<accession>A0A4R1N4N8</accession>
<evidence type="ECO:0000256" key="3">
    <source>
        <dbReference type="ARBA" id="ARBA00022448"/>
    </source>
</evidence>
<keyword evidence="5 8" id="KW-0812">Transmembrane</keyword>
<dbReference type="GO" id="GO:0022857">
    <property type="term" value="F:transmembrane transporter activity"/>
    <property type="evidence" value="ECO:0007669"/>
    <property type="project" value="InterPro"/>
</dbReference>
<name>A0A4R1N4N8_9GAMM</name>
<dbReference type="InterPro" id="IPR000522">
    <property type="entry name" value="ABC_transptr_permease_BtuC"/>
</dbReference>
<protein>
    <submittedName>
        <fullName evidence="9">Iron complex transport system permease protein</fullName>
    </submittedName>
</protein>
<dbReference type="CDD" id="cd06550">
    <property type="entry name" value="TM_ABC_iron-siderophores_like"/>
    <property type="match status" value="1"/>
</dbReference>
<comment type="caution">
    <text evidence="9">The sequence shown here is derived from an EMBL/GenBank/DDBJ whole genome shotgun (WGS) entry which is preliminary data.</text>
</comment>
<feature type="transmembrane region" description="Helical" evidence="8">
    <location>
        <begin position="51"/>
        <end position="71"/>
    </location>
</feature>
<dbReference type="Proteomes" id="UP000294555">
    <property type="component" value="Unassembled WGS sequence"/>
</dbReference>
<evidence type="ECO:0000256" key="7">
    <source>
        <dbReference type="ARBA" id="ARBA00023136"/>
    </source>
</evidence>
<feature type="transmembrane region" description="Helical" evidence="8">
    <location>
        <begin position="135"/>
        <end position="162"/>
    </location>
</feature>
<sequence>MKPLPLALSLMALLCLVAASLFTGAGAVGPLAVWSDPIMQDIFFISRVPRTLALLLAGSAMSVAGLIMQLLTQNRFVEPSMAGTTQSASLGLLIMMVLMPSASIMMKMAVASLFALGGTWLFMKLLTRVVLKSALVVPLVGIMFGAVISAMTTFAALHFDLMQSLGNWESGDFSGVLAGRYELLWLVGGLTLLACWVADRFTVAGMGRAFAVNVGLDYRRVMLMGLAIIALVSGVVVVVVGALPFLGLIVPNLVRMLMGDNMRKTVPWVCLLGGGLVLFCDMIGRIIRYPFEIPVSVILGVIGAVVFLMLLLSQKRHVRE</sequence>
<dbReference type="GO" id="GO:0005886">
    <property type="term" value="C:plasma membrane"/>
    <property type="evidence" value="ECO:0007669"/>
    <property type="project" value="UniProtKB-SubCell"/>
</dbReference>
<evidence type="ECO:0000256" key="1">
    <source>
        <dbReference type="ARBA" id="ARBA00004651"/>
    </source>
</evidence>
<feature type="transmembrane region" description="Helical" evidence="8">
    <location>
        <begin position="293"/>
        <end position="312"/>
    </location>
</feature>
<feature type="transmembrane region" description="Helical" evidence="8">
    <location>
        <begin position="183"/>
        <end position="201"/>
    </location>
</feature>
<dbReference type="InterPro" id="IPR037294">
    <property type="entry name" value="ABC_BtuC-like"/>
</dbReference>
<gene>
    <name evidence="9" type="ORF">EZJ58_0129</name>
</gene>
<comment type="similarity">
    <text evidence="2">Belongs to the binding-protein-dependent transport system permease family. FecCD subfamily.</text>
</comment>
<keyword evidence="4" id="KW-1003">Cell membrane</keyword>
<dbReference type="OrthoDB" id="9811975at2"/>
<evidence type="ECO:0000256" key="2">
    <source>
        <dbReference type="ARBA" id="ARBA00007935"/>
    </source>
</evidence>
<keyword evidence="6 8" id="KW-1133">Transmembrane helix</keyword>
<dbReference type="GO" id="GO:0033214">
    <property type="term" value="P:siderophore-iron import into cell"/>
    <property type="evidence" value="ECO:0007669"/>
    <property type="project" value="TreeGrafter"/>
</dbReference>
<keyword evidence="10" id="KW-1185">Reference proteome</keyword>
<keyword evidence="3" id="KW-0813">Transport</keyword>
<dbReference type="AlphaFoldDB" id="A0A4R1N4N8"/>
<organism evidence="9 10">
    <name type="scientific">Sodalis ligni</name>
    <dbReference type="NCBI Taxonomy" id="2697027"/>
    <lineage>
        <taxon>Bacteria</taxon>
        <taxon>Pseudomonadati</taxon>
        <taxon>Pseudomonadota</taxon>
        <taxon>Gammaproteobacteria</taxon>
        <taxon>Enterobacterales</taxon>
        <taxon>Bruguierivoracaceae</taxon>
        <taxon>Sodalis</taxon>
    </lineage>
</organism>
<dbReference type="SUPFAM" id="SSF81345">
    <property type="entry name" value="ABC transporter involved in vitamin B12 uptake, BtuC"/>
    <property type="match status" value="1"/>
</dbReference>
<dbReference type="Gene3D" id="1.10.3470.10">
    <property type="entry name" value="ABC transporter involved in vitamin B12 uptake, BtuC"/>
    <property type="match status" value="1"/>
</dbReference>
<proteinExistence type="inferred from homology"/>
<evidence type="ECO:0000256" key="6">
    <source>
        <dbReference type="ARBA" id="ARBA00022989"/>
    </source>
</evidence>
<reference evidence="9 10" key="1">
    <citation type="submission" date="2019-02" db="EMBL/GenBank/DDBJ databases">
        <title>Investigation of anaerobic lignin degradation for improved lignocellulosic biofuels.</title>
        <authorList>
            <person name="Deangelis K."/>
        </authorList>
    </citation>
    <scope>NUCLEOTIDE SEQUENCE [LARGE SCALE GENOMIC DNA]</scope>
    <source>
        <strain evidence="9 10">159R</strain>
    </source>
</reference>
<evidence type="ECO:0000256" key="5">
    <source>
        <dbReference type="ARBA" id="ARBA00022692"/>
    </source>
</evidence>
<evidence type="ECO:0000256" key="4">
    <source>
        <dbReference type="ARBA" id="ARBA00022475"/>
    </source>
</evidence>
<comment type="subcellular location">
    <subcellularLocation>
        <location evidence="1">Cell membrane</location>
        <topology evidence="1">Multi-pass membrane protein</topology>
    </subcellularLocation>
</comment>
<evidence type="ECO:0000256" key="8">
    <source>
        <dbReference type="SAM" id="Phobius"/>
    </source>
</evidence>
<feature type="transmembrane region" description="Helical" evidence="8">
    <location>
        <begin position="266"/>
        <end position="287"/>
    </location>
</feature>
<feature type="transmembrane region" description="Helical" evidence="8">
    <location>
        <begin position="92"/>
        <end position="123"/>
    </location>
</feature>
<dbReference type="Pfam" id="PF01032">
    <property type="entry name" value="FecCD"/>
    <property type="match status" value="1"/>
</dbReference>
<dbReference type="RefSeq" id="WP_132921109.1">
    <property type="nucleotide sequence ID" value="NZ_SJOI01000001.1"/>
</dbReference>